<feature type="compositionally biased region" description="Basic and acidic residues" evidence="1">
    <location>
        <begin position="180"/>
        <end position="215"/>
    </location>
</feature>
<reference evidence="2" key="1">
    <citation type="journal article" date="2021" name="Proc. Natl. Acad. Sci. U.S.A.">
        <title>A Catalog of Tens of Thousands of Viruses from Human Metagenomes Reveals Hidden Associations with Chronic Diseases.</title>
        <authorList>
            <person name="Tisza M.J."/>
            <person name="Buck C.B."/>
        </authorList>
    </citation>
    <scope>NUCLEOTIDE SEQUENCE</scope>
    <source>
        <strain evidence="2">CttU829</strain>
    </source>
</reference>
<proteinExistence type="predicted"/>
<accession>A0A8S5LC92</accession>
<organism evidence="2">
    <name type="scientific">Siphoviridae sp. cttU829</name>
    <dbReference type="NCBI Taxonomy" id="2823605"/>
    <lineage>
        <taxon>Viruses</taxon>
        <taxon>Duplodnaviria</taxon>
        <taxon>Heunggongvirae</taxon>
        <taxon>Uroviricota</taxon>
        <taxon>Caudoviricetes</taxon>
    </lineage>
</organism>
<sequence length="223" mass="26090">MYFVTIYYRSRDMDSIRAIRERFCFEQAMTVNGTWPVMVRHQDWQLLCECESRGFIDIRLFVNQNKMKASELFINTISDFLKSECEKDKHFAAKMAAQPEKTPEAVCNYIMAEVSKSGRCGFDDAEIYGMARHFIDEKELKDPGSRANNVSKVVVNSAADISEEDKAKIHEEAVRRQQEALEEKRKADEVKKAKQEKEREERRLAKLREKREKENAMQLDLFG</sequence>
<name>A0A8S5LC92_9CAUD</name>
<feature type="region of interest" description="Disordered" evidence="1">
    <location>
        <begin position="180"/>
        <end position="223"/>
    </location>
</feature>
<dbReference type="Pfam" id="PF14058">
    <property type="entry name" value="PcfK"/>
    <property type="match status" value="1"/>
</dbReference>
<evidence type="ECO:0000313" key="2">
    <source>
        <dbReference type="EMBL" id="DAD67550.1"/>
    </source>
</evidence>
<protein>
    <submittedName>
        <fullName evidence="2">PcfK-like protein</fullName>
    </submittedName>
</protein>
<evidence type="ECO:0000256" key="1">
    <source>
        <dbReference type="SAM" id="MobiDB-lite"/>
    </source>
</evidence>
<dbReference type="InterPro" id="IPR025624">
    <property type="entry name" value="PcfK"/>
</dbReference>
<dbReference type="EMBL" id="BK014681">
    <property type="protein sequence ID" value="DAD67550.1"/>
    <property type="molecule type" value="Genomic_DNA"/>
</dbReference>